<protein>
    <recommendedName>
        <fullName evidence="3">Tryptophan 2,3-dioxygenase</fullName>
    </recommendedName>
</protein>
<dbReference type="Gene3D" id="1.10.287.3810">
    <property type="match status" value="1"/>
</dbReference>
<dbReference type="SUPFAM" id="SSF140959">
    <property type="entry name" value="Indolic compounds 2,3-dioxygenase-like"/>
    <property type="match status" value="1"/>
</dbReference>
<dbReference type="Proteomes" id="UP000009022">
    <property type="component" value="Unassembled WGS sequence"/>
</dbReference>
<dbReference type="eggNOG" id="KOG3906">
    <property type="taxonomic scope" value="Eukaryota"/>
</dbReference>
<dbReference type="InParanoid" id="B3RXF3"/>
<proteinExistence type="predicted"/>
<dbReference type="InterPro" id="IPR004981">
    <property type="entry name" value="Trp_2_3_dOase"/>
</dbReference>
<dbReference type="OrthoDB" id="447477at2759"/>
<dbReference type="GO" id="GO:0020037">
    <property type="term" value="F:heme binding"/>
    <property type="evidence" value="ECO:0000318"/>
    <property type="project" value="GO_Central"/>
</dbReference>
<dbReference type="GO" id="GO:0019441">
    <property type="term" value="P:L-tryptophan catabolic process to kynurenine"/>
    <property type="evidence" value="ECO:0007669"/>
    <property type="project" value="InterPro"/>
</dbReference>
<reference evidence="1 2" key="1">
    <citation type="journal article" date="2008" name="Nature">
        <title>The Trichoplax genome and the nature of placozoans.</title>
        <authorList>
            <person name="Srivastava M."/>
            <person name="Begovic E."/>
            <person name="Chapman J."/>
            <person name="Putnam N.H."/>
            <person name="Hellsten U."/>
            <person name="Kawashima T."/>
            <person name="Kuo A."/>
            <person name="Mitros T."/>
            <person name="Salamov A."/>
            <person name="Carpenter M.L."/>
            <person name="Signorovitch A.Y."/>
            <person name="Moreno M.A."/>
            <person name="Kamm K."/>
            <person name="Grimwood J."/>
            <person name="Schmutz J."/>
            <person name="Shapiro H."/>
            <person name="Grigoriev I.V."/>
            <person name="Buss L.W."/>
            <person name="Schierwater B."/>
            <person name="Dellaporta S.L."/>
            <person name="Rokhsar D.S."/>
        </authorList>
    </citation>
    <scope>NUCLEOTIDE SEQUENCE [LARGE SCALE GENOMIC DNA]</scope>
    <source>
        <strain evidence="1 2">Grell-BS-1999</strain>
    </source>
</reference>
<dbReference type="CTD" id="6753959"/>
<dbReference type="PhylomeDB" id="B3RXF3"/>
<evidence type="ECO:0000313" key="2">
    <source>
        <dbReference type="Proteomes" id="UP000009022"/>
    </source>
</evidence>
<dbReference type="InterPro" id="IPR037217">
    <property type="entry name" value="Trp/Indoleamine_2_3_dOase-like"/>
</dbReference>
<keyword evidence="2" id="KW-1185">Reference proteome</keyword>
<dbReference type="FunCoup" id="B3RXF3">
    <property type="interactions" value="120"/>
</dbReference>
<dbReference type="Pfam" id="PF03301">
    <property type="entry name" value="Trp_dioxygenase"/>
    <property type="match status" value="1"/>
</dbReference>
<dbReference type="Gene3D" id="1.20.58.480">
    <property type="match status" value="1"/>
</dbReference>
<gene>
    <name evidence="1" type="ORF">TRIADDRAFT_25841</name>
</gene>
<accession>B3RXF3</accession>
<dbReference type="GeneID" id="6753959"/>
<dbReference type="GO" id="GO:0019442">
    <property type="term" value="P:L-tryptophan catabolic process to acetyl-CoA"/>
    <property type="evidence" value="ECO:0000318"/>
    <property type="project" value="GO_Central"/>
</dbReference>
<organism evidence="1 2">
    <name type="scientific">Trichoplax adhaerens</name>
    <name type="common">Trichoplax reptans</name>
    <dbReference type="NCBI Taxonomy" id="10228"/>
    <lineage>
        <taxon>Eukaryota</taxon>
        <taxon>Metazoa</taxon>
        <taxon>Placozoa</taxon>
        <taxon>Uniplacotomia</taxon>
        <taxon>Trichoplacea</taxon>
        <taxon>Trichoplacidae</taxon>
        <taxon>Trichoplax</taxon>
    </lineage>
</organism>
<sequence>PIHDEHLFIVVHQVYELWFRQILYELDSVCELLNIEVNESQADIVMNLLNRIVRILQLMVDQVMVLETMSPLDFRAFRDYLGTSSGFQSVQFRLLENKLGIKKDNRIQYAGVDYKEVFEGDHRKEVEKSENKPTVLQLVDHWLSRTPGLEENGFNFWRRFAFAVTDFLNSLEQQTKKSTDQSSKEELLREREKLFDTFESILVREKHEELVNQGVRRLSYKAMQGALMISLYSDVPRFSQPYQFLQLLMDLESLLTKWRYNHVLLVQRMIGSKAGTGGSSGYQYLRSTVSDRYKVFNDLFNLSTFLIPREYIPPLTRSMAKRLSVGNTLM</sequence>
<dbReference type="KEGG" id="tad:TRIADDRAFT_25841"/>
<dbReference type="OMA" id="WRWRNDH"/>
<evidence type="ECO:0008006" key="3">
    <source>
        <dbReference type="Google" id="ProtNLM"/>
    </source>
</evidence>
<dbReference type="GO" id="GO:0004833">
    <property type="term" value="F:L-tryptophan 2,3-dioxygenase activity"/>
    <property type="evidence" value="ECO:0000318"/>
    <property type="project" value="GO_Central"/>
</dbReference>
<feature type="non-terminal residue" evidence="1">
    <location>
        <position position="1"/>
    </location>
</feature>
<dbReference type="HOGENOM" id="CLU_045599_1_1_1"/>
<evidence type="ECO:0000313" key="1">
    <source>
        <dbReference type="EMBL" id="EDV24411.1"/>
    </source>
</evidence>
<dbReference type="AlphaFoldDB" id="B3RXF3"/>
<dbReference type="EMBL" id="DS985245">
    <property type="protein sequence ID" value="EDV24411.1"/>
    <property type="molecule type" value="Genomic_DNA"/>
</dbReference>
<dbReference type="GO" id="GO:0046872">
    <property type="term" value="F:metal ion binding"/>
    <property type="evidence" value="ECO:0007669"/>
    <property type="project" value="InterPro"/>
</dbReference>
<dbReference type="PANTHER" id="PTHR10138">
    <property type="entry name" value="TRYPTOPHAN 2,3-DIOXYGENASE"/>
    <property type="match status" value="1"/>
</dbReference>
<dbReference type="RefSeq" id="XP_002112301.1">
    <property type="nucleotide sequence ID" value="XM_002112265.1"/>
</dbReference>
<dbReference type="STRING" id="10228.B3RXF3"/>
<name>B3RXF3_TRIAD</name>
<dbReference type="PANTHER" id="PTHR10138:SF0">
    <property type="entry name" value="TRYPTOPHAN 2,3-DIOXYGENASE"/>
    <property type="match status" value="1"/>
</dbReference>